<dbReference type="RefSeq" id="XP_002683087.1">
    <property type="nucleotide sequence ID" value="XM_002683041.1"/>
</dbReference>
<evidence type="ECO:0000256" key="9">
    <source>
        <dbReference type="ARBA" id="ARBA00024769"/>
    </source>
</evidence>
<evidence type="ECO:0000256" key="12">
    <source>
        <dbReference type="PROSITE-ProRule" id="PRU00552"/>
    </source>
</evidence>
<evidence type="ECO:0000256" key="10">
    <source>
        <dbReference type="ARBA" id="ARBA00025917"/>
    </source>
</evidence>
<dbReference type="Pfam" id="PF00271">
    <property type="entry name" value="Helicase_C"/>
    <property type="match status" value="1"/>
</dbReference>
<proteinExistence type="inferred from homology"/>
<dbReference type="OrthoDB" id="10259843at2759"/>
<feature type="short sequence motif" description="Q motif" evidence="12">
    <location>
        <begin position="269"/>
        <end position="297"/>
    </location>
</feature>
<evidence type="ECO:0000256" key="11">
    <source>
        <dbReference type="ARBA" id="ARBA00030297"/>
    </source>
</evidence>
<dbReference type="InterPro" id="IPR027417">
    <property type="entry name" value="P-loop_NTPase"/>
</dbReference>
<dbReference type="InParanoid" id="D2UXS9"/>
<dbReference type="EMBL" id="GG738845">
    <property type="protein sequence ID" value="EFC50343.1"/>
    <property type="molecule type" value="Genomic_DNA"/>
</dbReference>
<dbReference type="PROSITE" id="PS51192">
    <property type="entry name" value="HELICASE_ATP_BIND_1"/>
    <property type="match status" value="1"/>
</dbReference>
<name>D2UXS9_NAEGR</name>
<evidence type="ECO:0000259" key="16">
    <source>
        <dbReference type="PROSITE" id="PS51194"/>
    </source>
</evidence>
<keyword evidence="19" id="KW-1185">Reference proteome</keyword>
<evidence type="ECO:0000256" key="4">
    <source>
        <dbReference type="ARBA" id="ARBA00022806"/>
    </source>
</evidence>
<dbReference type="InterPro" id="IPR014014">
    <property type="entry name" value="RNA_helicase_DEAD_Q_motif"/>
</dbReference>
<feature type="compositionally biased region" description="Basic residues" evidence="14">
    <location>
        <begin position="829"/>
        <end position="844"/>
    </location>
</feature>
<dbReference type="GO" id="GO:0005524">
    <property type="term" value="F:ATP binding"/>
    <property type="evidence" value="ECO:0007669"/>
    <property type="project" value="UniProtKB-KW"/>
</dbReference>
<evidence type="ECO:0000313" key="18">
    <source>
        <dbReference type="EMBL" id="EFC50343.1"/>
    </source>
</evidence>
<dbReference type="CDD" id="cd18787">
    <property type="entry name" value="SF2_C_DEAD"/>
    <property type="match status" value="1"/>
</dbReference>
<dbReference type="Gene3D" id="3.40.50.300">
    <property type="entry name" value="P-loop containing nucleotide triphosphate hydrolases"/>
    <property type="match status" value="2"/>
</dbReference>
<dbReference type="InterPro" id="IPR011545">
    <property type="entry name" value="DEAD/DEAH_box_helicase_dom"/>
</dbReference>
<dbReference type="PANTHER" id="PTHR47959">
    <property type="entry name" value="ATP-DEPENDENT RNA HELICASE RHLE-RELATED"/>
    <property type="match status" value="1"/>
</dbReference>
<dbReference type="SUPFAM" id="SSF52540">
    <property type="entry name" value="P-loop containing nucleoside triphosphate hydrolases"/>
    <property type="match status" value="2"/>
</dbReference>
<dbReference type="GO" id="GO:0003724">
    <property type="term" value="F:RNA helicase activity"/>
    <property type="evidence" value="ECO:0007669"/>
    <property type="project" value="InterPro"/>
</dbReference>
<evidence type="ECO:0000256" key="8">
    <source>
        <dbReference type="ARBA" id="ARBA00024417"/>
    </source>
</evidence>
<feature type="compositionally biased region" description="Acidic residues" evidence="14">
    <location>
        <begin position="111"/>
        <end position="127"/>
    </location>
</feature>
<evidence type="ECO:0000259" key="15">
    <source>
        <dbReference type="PROSITE" id="PS51192"/>
    </source>
</evidence>
<comment type="subunit">
    <text evidence="10">eIF4F is a multi-subunit complex, the composition of which varies with external and internal environmental conditions. It is composed of at least EIF4A, EIF4E and EIF4G.</text>
</comment>
<dbReference type="CDD" id="cd17947">
    <property type="entry name" value="DEADc_DDX27"/>
    <property type="match status" value="1"/>
</dbReference>
<keyword evidence="3" id="KW-0378">Hydrolase</keyword>
<keyword evidence="5" id="KW-0067">ATP-binding</keyword>
<evidence type="ECO:0000256" key="3">
    <source>
        <dbReference type="ARBA" id="ARBA00022801"/>
    </source>
</evidence>
<feature type="region of interest" description="Disordered" evidence="14">
    <location>
        <begin position="814"/>
        <end position="887"/>
    </location>
</feature>
<evidence type="ECO:0000256" key="6">
    <source>
        <dbReference type="ARBA" id="ARBA00022917"/>
    </source>
</evidence>
<feature type="compositionally biased region" description="Acidic residues" evidence="14">
    <location>
        <begin position="25"/>
        <end position="35"/>
    </location>
</feature>
<feature type="domain" description="Helicase ATP-binding" evidence="15">
    <location>
        <begin position="300"/>
        <end position="475"/>
    </location>
</feature>
<dbReference type="GO" id="GO:0003743">
    <property type="term" value="F:translation initiation factor activity"/>
    <property type="evidence" value="ECO:0007669"/>
    <property type="project" value="UniProtKB-KW"/>
</dbReference>
<dbReference type="KEGG" id="ngr:NAEGRDRAFT_77709"/>
<evidence type="ECO:0000259" key="17">
    <source>
        <dbReference type="PROSITE" id="PS51195"/>
    </source>
</evidence>
<comment type="function">
    <text evidence="9">ATP-dependent RNA helicase which is a subunit of the eIF4F complex involved in cap recognition and is required for mRNA binding to ribosome. In the current model of translation initiation, eIF4A unwinds RNA secondary structures in the 5'-UTR of mRNAs which is necessary to allow efficient binding of the small ribosomal subunit, and subsequent scanning for the initiator codon.</text>
</comment>
<dbReference type="InterPro" id="IPR001650">
    <property type="entry name" value="Helicase_C-like"/>
</dbReference>
<evidence type="ECO:0000313" key="19">
    <source>
        <dbReference type="Proteomes" id="UP000006671"/>
    </source>
</evidence>
<evidence type="ECO:0000256" key="13">
    <source>
        <dbReference type="SAM" id="Coils"/>
    </source>
</evidence>
<keyword evidence="6" id="KW-0648">Protein biosynthesis</keyword>
<dbReference type="PANTHER" id="PTHR47959:SF1">
    <property type="entry name" value="ATP-DEPENDENT RNA HELICASE DBPA"/>
    <property type="match status" value="1"/>
</dbReference>
<dbReference type="GO" id="GO:0005829">
    <property type="term" value="C:cytosol"/>
    <property type="evidence" value="ECO:0007669"/>
    <property type="project" value="TreeGrafter"/>
</dbReference>
<dbReference type="GeneID" id="8863903"/>
<dbReference type="InterPro" id="IPR014001">
    <property type="entry name" value="Helicase_ATP-bd"/>
</dbReference>
<dbReference type="SMART" id="SM00487">
    <property type="entry name" value="DEXDc"/>
    <property type="match status" value="1"/>
</dbReference>
<dbReference type="PROSITE" id="PS51194">
    <property type="entry name" value="HELICASE_CTER"/>
    <property type="match status" value="1"/>
</dbReference>
<evidence type="ECO:0000256" key="1">
    <source>
        <dbReference type="ARBA" id="ARBA00022540"/>
    </source>
</evidence>
<sequence length="887" mass="102140">MSHKRKRLQLNDDDLIEGRALYSSSDEDSDNEDFNDIPQQYDSDNEREYKKNVHRLAADEDEESTNEQAIPSSTKKFSFDVRGSDLGKRLTRKINQNPKINKAIKSKSIFNDEEEQEVSDEEEEEQGENNILLRAMRNDSDEEENGQVSAFDVPPSAYGNLDEEDEELDEEDGELERGNEDDDVDEMNDDEEIPDDDDVDEMNGDEEDGEISENNDEEEELGRHDIIKTLGKASNSIDKKENNIIDEKDEDNYDTSFFSEAPADIEVSKSFNDMNLSRPLLKAIYEKGYEHPTPIQSRCIPLLLKGRDICASAMTGSGKTAAFILPTLERLLYRDRSRKETLVVALLPTRELAAQCYEDCSHFLQYTDIRCCLITGGNLKIQKQIQVLQSKPEIIIATPGRVVDHLLNSPNFRLDEVEVLILDEADRLLELGFEPQIKTILDHIPTARQTMLFSATMTDDIEQLVKLSLKNPIRVSCDSRTGVASGLTQEFIKLADDENIIMKQAILLSLCTRSFPSEVIIFCNTKSMVRKLKMLLFLKGLKVSELSSSLTQAVRLKELYKFASHETDFLVCTDVASRGLDIKGVKTVINFDMPLNLKTYIHRVGRTARAGASGVAVSMSSESSIAILRKIVRHSKKKGQSVQQRVIPTESIEFWTDKIEEMKPQLKELEQQLRMEEEMQQAEMLAAKNENIEEFREDIMSRPRKEWIMSKAQREELNEKAKAQMVEQDEPTKKKRKLDPEEYENEEEMLAKQPAVEYMDYLEKKPVDKKKKKKESFKREMKEMGIKNWDSYVRKSGKQAKLIHKLKRNHIESDLIHKDKKEKIMQQKEKRKAKLAFKEKKKAKVERIKQQRGAQDKKSEKRAADAFKKTKKQSHSGFKSSKKYKRR</sequence>
<dbReference type="AlphaFoldDB" id="D2UXS9"/>
<feature type="compositionally biased region" description="Polar residues" evidence="14">
    <location>
        <begin position="66"/>
        <end position="76"/>
    </location>
</feature>
<feature type="domain" description="DEAD-box RNA helicase Q" evidence="17">
    <location>
        <begin position="269"/>
        <end position="297"/>
    </location>
</feature>
<protein>
    <recommendedName>
        <fullName evidence="8">Probable eukaryotic initiation factor 4A</fullName>
    </recommendedName>
    <alternativeName>
        <fullName evidence="11">ATP-dependent RNA helicase eIF4A</fullName>
    </alternativeName>
</protein>
<feature type="region of interest" description="Disordered" evidence="14">
    <location>
        <begin position="103"/>
        <end position="222"/>
    </location>
</feature>
<dbReference type="PROSITE" id="PS51195">
    <property type="entry name" value="Q_MOTIF"/>
    <property type="match status" value="1"/>
</dbReference>
<feature type="compositionally biased region" description="Basic residues" evidence="14">
    <location>
        <begin position="869"/>
        <end position="887"/>
    </location>
</feature>
<dbReference type="SMART" id="SM00490">
    <property type="entry name" value="HELICc"/>
    <property type="match status" value="1"/>
</dbReference>
<organism evidence="19">
    <name type="scientific">Naegleria gruberi</name>
    <name type="common">Amoeba</name>
    <dbReference type="NCBI Taxonomy" id="5762"/>
    <lineage>
        <taxon>Eukaryota</taxon>
        <taxon>Discoba</taxon>
        <taxon>Heterolobosea</taxon>
        <taxon>Tetramitia</taxon>
        <taxon>Eutetramitia</taxon>
        <taxon>Vahlkampfiidae</taxon>
        <taxon>Naegleria</taxon>
    </lineage>
</organism>
<gene>
    <name evidence="18" type="ORF">NAEGRDRAFT_77709</name>
</gene>
<dbReference type="STRING" id="5762.D2UXS9"/>
<dbReference type="FunCoup" id="D2UXS9">
    <property type="interactions" value="371"/>
</dbReference>
<feature type="region of interest" description="Disordered" evidence="14">
    <location>
        <begin position="19"/>
        <end position="80"/>
    </location>
</feature>
<comment type="similarity">
    <text evidence="7">Belongs to the DEAD box helicase family. eIF4A subfamily.</text>
</comment>
<dbReference type="GO" id="GO:0003676">
    <property type="term" value="F:nucleic acid binding"/>
    <property type="evidence" value="ECO:0007669"/>
    <property type="project" value="InterPro"/>
</dbReference>
<feature type="domain" description="Helicase C-terminal" evidence="16">
    <location>
        <begin position="486"/>
        <end position="660"/>
    </location>
</feature>
<dbReference type="InterPro" id="IPR000629">
    <property type="entry name" value="RNA-helicase_DEAD-box_CS"/>
</dbReference>
<evidence type="ECO:0000256" key="5">
    <source>
        <dbReference type="ARBA" id="ARBA00022840"/>
    </source>
</evidence>
<dbReference type="PROSITE" id="PS00039">
    <property type="entry name" value="DEAD_ATP_HELICASE"/>
    <property type="match status" value="1"/>
</dbReference>
<keyword evidence="1" id="KW-0396">Initiation factor</keyword>
<evidence type="ECO:0000256" key="2">
    <source>
        <dbReference type="ARBA" id="ARBA00022741"/>
    </source>
</evidence>
<evidence type="ECO:0000256" key="7">
    <source>
        <dbReference type="ARBA" id="ARBA00024352"/>
    </source>
</evidence>
<dbReference type="Pfam" id="PF00270">
    <property type="entry name" value="DEAD"/>
    <property type="match status" value="1"/>
</dbReference>
<feature type="compositionally biased region" description="Acidic residues" evidence="14">
    <location>
        <begin position="161"/>
        <end position="220"/>
    </location>
</feature>
<keyword evidence="2" id="KW-0547">Nucleotide-binding</keyword>
<feature type="compositionally biased region" description="Basic and acidic residues" evidence="14">
    <location>
        <begin position="814"/>
        <end position="828"/>
    </location>
</feature>
<feature type="compositionally biased region" description="Basic and acidic residues" evidence="14">
    <location>
        <begin position="845"/>
        <end position="868"/>
    </location>
</feature>
<accession>D2UXS9</accession>
<dbReference type="VEuPathDB" id="AmoebaDB:NAEGRDRAFT_77709"/>
<keyword evidence="4 18" id="KW-0347">Helicase</keyword>
<evidence type="ECO:0000256" key="14">
    <source>
        <dbReference type="SAM" id="MobiDB-lite"/>
    </source>
</evidence>
<dbReference type="InterPro" id="IPR050079">
    <property type="entry name" value="DEAD_box_RNA_helicase"/>
</dbReference>
<feature type="coiled-coil region" evidence="13">
    <location>
        <begin position="652"/>
        <end position="686"/>
    </location>
</feature>
<reference evidence="18 19" key="1">
    <citation type="journal article" date="2010" name="Cell">
        <title>The genome of Naegleria gruberi illuminates early eukaryotic versatility.</title>
        <authorList>
            <person name="Fritz-Laylin L.K."/>
            <person name="Prochnik S.E."/>
            <person name="Ginger M.L."/>
            <person name="Dacks J.B."/>
            <person name="Carpenter M.L."/>
            <person name="Field M.C."/>
            <person name="Kuo A."/>
            <person name="Paredez A."/>
            <person name="Chapman J."/>
            <person name="Pham J."/>
            <person name="Shu S."/>
            <person name="Neupane R."/>
            <person name="Cipriano M."/>
            <person name="Mancuso J."/>
            <person name="Tu H."/>
            <person name="Salamov A."/>
            <person name="Lindquist E."/>
            <person name="Shapiro H."/>
            <person name="Lucas S."/>
            <person name="Grigoriev I.V."/>
            <person name="Cande W.Z."/>
            <person name="Fulton C."/>
            <person name="Rokhsar D.S."/>
            <person name="Dawson S.C."/>
        </authorList>
    </citation>
    <scope>NUCLEOTIDE SEQUENCE [LARGE SCALE GENOMIC DNA]</scope>
    <source>
        <strain evidence="18 19">NEG-M</strain>
    </source>
</reference>
<keyword evidence="13" id="KW-0175">Coiled coil</keyword>
<feature type="region of interest" description="Disordered" evidence="14">
    <location>
        <begin position="723"/>
        <end position="748"/>
    </location>
</feature>
<dbReference type="Proteomes" id="UP000006671">
    <property type="component" value="Unassembled WGS sequence"/>
</dbReference>
<dbReference type="GO" id="GO:0016787">
    <property type="term" value="F:hydrolase activity"/>
    <property type="evidence" value="ECO:0007669"/>
    <property type="project" value="UniProtKB-KW"/>
</dbReference>
<dbReference type="eggNOG" id="KOG0338">
    <property type="taxonomic scope" value="Eukaryota"/>
</dbReference>